<dbReference type="Pfam" id="PF01380">
    <property type="entry name" value="SIS"/>
    <property type="match status" value="1"/>
</dbReference>
<dbReference type="Gene3D" id="3.40.50.10490">
    <property type="entry name" value="Glucose-6-phosphate isomerase like protein, domain 1"/>
    <property type="match status" value="3"/>
</dbReference>
<dbReference type="EC" id="2.6.1.16" evidence="2"/>
<evidence type="ECO:0000256" key="4">
    <source>
        <dbReference type="ARBA" id="ARBA00022737"/>
    </source>
</evidence>
<gene>
    <name evidence="6" type="ORF">JKJ07_35625</name>
</gene>
<evidence type="ECO:0000256" key="3">
    <source>
        <dbReference type="ARBA" id="ARBA00016090"/>
    </source>
</evidence>
<evidence type="ECO:0000313" key="6">
    <source>
        <dbReference type="EMBL" id="MBL7259661.1"/>
    </source>
</evidence>
<comment type="catalytic activity">
    <reaction evidence="1">
        <text>D-fructose 6-phosphate + L-glutamine = D-glucosamine 6-phosphate + L-glutamate</text>
        <dbReference type="Rhea" id="RHEA:13237"/>
        <dbReference type="ChEBI" id="CHEBI:29985"/>
        <dbReference type="ChEBI" id="CHEBI:58359"/>
        <dbReference type="ChEBI" id="CHEBI:58725"/>
        <dbReference type="ChEBI" id="CHEBI:61527"/>
        <dbReference type="EC" id="2.6.1.16"/>
    </reaction>
</comment>
<evidence type="ECO:0000259" key="5">
    <source>
        <dbReference type="PROSITE" id="PS51464"/>
    </source>
</evidence>
<dbReference type="InterPro" id="IPR035466">
    <property type="entry name" value="GlmS/AgaS_SIS"/>
</dbReference>
<dbReference type="EMBL" id="JAENHO010000011">
    <property type="protein sequence ID" value="MBL7259661.1"/>
    <property type="molecule type" value="Genomic_DNA"/>
</dbReference>
<keyword evidence="7" id="KW-1185">Reference proteome</keyword>
<sequence length="334" mass="35731">MNATSAEIASQPDVWARAAEELTASAARELAAPGERMLILGCGTSWFVAQSLAELRESAQLGETDAVCASEFRPRRRYDRVVAVTRSGTSTEVLEALRQVPSGAHRVAITAVENEPVDDLTDTRILLDFADERSVVQTRFPTTVLALARATFQHASETPDLAQAQAALSTADSLNLAQPRDVRLNAASPPQNARFSPESLVADGLEALTLTLPADPADIDHLVFLGTGWTVGLAHEAALKVREAAQAHSESYPAMDFRHGPVAVAGPRSLVWSLGDVPPELDDVARGAGATTYRNDLDPLAQLLLVQRFALALAAHRGLDPDNPRLLTRSVVLT</sequence>
<dbReference type="RefSeq" id="WP_202996339.1">
    <property type="nucleotide sequence ID" value="NZ_JAENHO010000011.1"/>
</dbReference>
<evidence type="ECO:0000313" key="7">
    <source>
        <dbReference type="Proteomes" id="UP000598996"/>
    </source>
</evidence>
<dbReference type="CDD" id="cd05008">
    <property type="entry name" value="SIS_GlmS_GlmD_1"/>
    <property type="match status" value="1"/>
</dbReference>
<protein>
    <recommendedName>
        <fullName evidence="3">Glutamine--fructose-6-phosphate aminotransferase [isomerizing]</fullName>
        <ecNumber evidence="2">2.6.1.16</ecNumber>
    </recommendedName>
</protein>
<dbReference type="CDD" id="cd05009">
    <property type="entry name" value="SIS_GlmS_GlmD_2"/>
    <property type="match status" value="1"/>
</dbReference>
<reference evidence="6 7" key="1">
    <citation type="submission" date="2021-01" db="EMBL/GenBank/DDBJ databases">
        <title>Actinoplanes sp. nov. LDG1-01 isolated from lichen.</title>
        <authorList>
            <person name="Saeng-In P."/>
            <person name="Phongsopitanun W."/>
            <person name="Kanchanasin P."/>
            <person name="Yuki M."/>
            <person name="Kudo T."/>
            <person name="Ohkuma M."/>
            <person name="Tanasupawat S."/>
        </authorList>
    </citation>
    <scope>NUCLEOTIDE SEQUENCE [LARGE SCALE GENOMIC DNA]</scope>
    <source>
        <strain evidence="6 7">LDG1-01</strain>
    </source>
</reference>
<dbReference type="SUPFAM" id="SSF53697">
    <property type="entry name" value="SIS domain"/>
    <property type="match status" value="1"/>
</dbReference>
<dbReference type="PROSITE" id="PS51464">
    <property type="entry name" value="SIS"/>
    <property type="match status" value="1"/>
</dbReference>
<feature type="domain" description="SIS" evidence="5">
    <location>
        <begin position="26"/>
        <end position="162"/>
    </location>
</feature>
<proteinExistence type="predicted"/>
<dbReference type="PANTHER" id="PTHR10937:SF0">
    <property type="entry name" value="GLUTAMINE--FRUCTOSE-6-PHOSPHATE TRANSAMINASE (ISOMERIZING)"/>
    <property type="match status" value="1"/>
</dbReference>
<comment type="caution">
    <text evidence="6">The sequence shown here is derived from an EMBL/GenBank/DDBJ whole genome shotgun (WGS) entry which is preliminary data.</text>
</comment>
<name>A0ABS1VYU4_9ACTN</name>
<keyword evidence="4" id="KW-0677">Repeat</keyword>
<dbReference type="Proteomes" id="UP000598996">
    <property type="component" value="Unassembled WGS sequence"/>
</dbReference>
<dbReference type="InterPro" id="IPR046348">
    <property type="entry name" value="SIS_dom_sf"/>
</dbReference>
<dbReference type="InterPro" id="IPR001347">
    <property type="entry name" value="SIS_dom"/>
</dbReference>
<evidence type="ECO:0000256" key="2">
    <source>
        <dbReference type="ARBA" id="ARBA00012916"/>
    </source>
</evidence>
<dbReference type="InterPro" id="IPR035490">
    <property type="entry name" value="GlmS/FrlB_SIS"/>
</dbReference>
<accession>A0ABS1VYU4</accession>
<evidence type="ECO:0000256" key="1">
    <source>
        <dbReference type="ARBA" id="ARBA00001031"/>
    </source>
</evidence>
<organism evidence="6 7">
    <name type="scientific">Paractinoplanes lichenicola</name>
    <dbReference type="NCBI Taxonomy" id="2802976"/>
    <lineage>
        <taxon>Bacteria</taxon>
        <taxon>Bacillati</taxon>
        <taxon>Actinomycetota</taxon>
        <taxon>Actinomycetes</taxon>
        <taxon>Micromonosporales</taxon>
        <taxon>Micromonosporaceae</taxon>
        <taxon>Paractinoplanes</taxon>
    </lineage>
</organism>
<dbReference type="PANTHER" id="PTHR10937">
    <property type="entry name" value="GLUCOSAMINE--FRUCTOSE-6-PHOSPHATE AMINOTRANSFERASE, ISOMERIZING"/>
    <property type="match status" value="1"/>
</dbReference>